<protein>
    <submittedName>
        <fullName evidence="2">Uncharacterized protein</fullName>
    </submittedName>
</protein>
<comment type="caution">
    <text evidence="2">The sequence shown here is derived from an EMBL/GenBank/DDBJ whole genome shotgun (WGS) entry which is preliminary data.</text>
</comment>
<reference evidence="2 3" key="1">
    <citation type="journal article" date="2018" name="Mol. Genet. Genomics">
        <title>The red deer Cervus elaphus genome CerEla1.0: sequencing, annotating, genes, and chromosomes.</title>
        <authorList>
            <person name="Bana N.A."/>
            <person name="Nyiri A."/>
            <person name="Nagy J."/>
            <person name="Frank K."/>
            <person name="Nagy T."/>
            <person name="Steger V."/>
            <person name="Schiller M."/>
            <person name="Lakatos P."/>
            <person name="Sugar L."/>
            <person name="Horn P."/>
            <person name="Barta E."/>
            <person name="Orosz L."/>
        </authorList>
    </citation>
    <scope>NUCLEOTIDE SEQUENCE [LARGE SCALE GENOMIC DNA]</scope>
    <source>
        <strain evidence="2">Hungarian</strain>
    </source>
</reference>
<organism evidence="2 3">
    <name type="scientific">Cervus elaphus hippelaphus</name>
    <name type="common">European red deer</name>
    <dbReference type="NCBI Taxonomy" id="46360"/>
    <lineage>
        <taxon>Eukaryota</taxon>
        <taxon>Metazoa</taxon>
        <taxon>Chordata</taxon>
        <taxon>Craniata</taxon>
        <taxon>Vertebrata</taxon>
        <taxon>Euteleostomi</taxon>
        <taxon>Mammalia</taxon>
        <taxon>Eutheria</taxon>
        <taxon>Laurasiatheria</taxon>
        <taxon>Artiodactyla</taxon>
        <taxon>Ruminantia</taxon>
        <taxon>Pecora</taxon>
        <taxon>Cervidae</taxon>
        <taxon>Cervinae</taxon>
        <taxon>Cervus</taxon>
    </lineage>
</organism>
<gene>
    <name evidence="2" type="ORF">Celaphus_00019336</name>
</gene>
<evidence type="ECO:0000256" key="1">
    <source>
        <dbReference type="SAM" id="MobiDB-lite"/>
    </source>
</evidence>
<evidence type="ECO:0000313" key="2">
    <source>
        <dbReference type="EMBL" id="OWK00299.1"/>
    </source>
</evidence>
<dbReference type="Proteomes" id="UP000242450">
    <property type="component" value="Chromosome 32"/>
</dbReference>
<dbReference type="EMBL" id="MKHE01000032">
    <property type="protein sequence ID" value="OWK00299.1"/>
    <property type="molecule type" value="Genomic_DNA"/>
</dbReference>
<keyword evidence="3" id="KW-1185">Reference proteome</keyword>
<name>A0A212C2R8_CEREH</name>
<feature type="compositionally biased region" description="Polar residues" evidence="1">
    <location>
        <begin position="51"/>
        <end position="68"/>
    </location>
</feature>
<feature type="region of interest" description="Disordered" evidence="1">
    <location>
        <begin position="46"/>
        <end position="68"/>
    </location>
</feature>
<accession>A0A212C2R8</accession>
<dbReference type="AlphaFoldDB" id="A0A212C2R8"/>
<evidence type="ECO:0000313" key="3">
    <source>
        <dbReference type="Proteomes" id="UP000242450"/>
    </source>
</evidence>
<proteinExistence type="predicted"/>
<sequence length="104" mass="11676">MTQHLKVKILSHHMVSHCKLEIIQEEILLPKVDFTIDGLLIDVESKGEKSGQVSYPETNRPNPSGKNYFSVSNTTIPPVVLILKNMESFTTKGLRAFTIISSQH</sequence>